<feature type="compositionally biased region" description="Acidic residues" evidence="1">
    <location>
        <begin position="32"/>
        <end position="52"/>
    </location>
</feature>
<protein>
    <submittedName>
        <fullName evidence="2">Uncharacterized protein</fullName>
    </submittedName>
</protein>
<dbReference type="EMBL" id="MU007010">
    <property type="protein sequence ID" value="KAF2436690.1"/>
    <property type="molecule type" value="Genomic_DNA"/>
</dbReference>
<accession>A0A9P4P1U2</accession>
<name>A0A9P4P1U2_9PEZI</name>
<feature type="compositionally biased region" description="Basic and acidic residues" evidence="1">
    <location>
        <begin position="53"/>
        <end position="69"/>
    </location>
</feature>
<reference evidence="2" key="1">
    <citation type="journal article" date="2020" name="Stud. Mycol.">
        <title>101 Dothideomycetes genomes: a test case for predicting lifestyles and emergence of pathogens.</title>
        <authorList>
            <person name="Haridas S."/>
            <person name="Albert R."/>
            <person name="Binder M."/>
            <person name="Bloem J."/>
            <person name="Labutti K."/>
            <person name="Salamov A."/>
            <person name="Andreopoulos B."/>
            <person name="Baker S."/>
            <person name="Barry K."/>
            <person name="Bills G."/>
            <person name="Bluhm B."/>
            <person name="Cannon C."/>
            <person name="Castanera R."/>
            <person name="Culley D."/>
            <person name="Daum C."/>
            <person name="Ezra D."/>
            <person name="Gonzalez J."/>
            <person name="Henrissat B."/>
            <person name="Kuo A."/>
            <person name="Liang C."/>
            <person name="Lipzen A."/>
            <person name="Lutzoni F."/>
            <person name="Magnuson J."/>
            <person name="Mondo S."/>
            <person name="Nolan M."/>
            <person name="Ohm R."/>
            <person name="Pangilinan J."/>
            <person name="Park H.-J."/>
            <person name="Ramirez L."/>
            <person name="Alfaro M."/>
            <person name="Sun H."/>
            <person name="Tritt A."/>
            <person name="Yoshinaga Y."/>
            <person name="Zwiers L.-H."/>
            <person name="Turgeon B."/>
            <person name="Goodwin S."/>
            <person name="Spatafora J."/>
            <person name="Crous P."/>
            <person name="Grigoriev I."/>
        </authorList>
    </citation>
    <scope>NUCLEOTIDE SEQUENCE</scope>
    <source>
        <strain evidence="2">CBS 130266</strain>
    </source>
</reference>
<evidence type="ECO:0000256" key="1">
    <source>
        <dbReference type="SAM" id="MobiDB-lite"/>
    </source>
</evidence>
<dbReference type="AlphaFoldDB" id="A0A9P4P1U2"/>
<feature type="region of interest" description="Disordered" evidence="1">
    <location>
        <begin position="1"/>
        <end position="73"/>
    </location>
</feature>
<comment type="caution">
    <text evidence="2">The sequence shown here is derived from an EMBL/GenBank/DDBJ whole genome shotgun (WGS) entry which is preliminary data.</text>
</comment>
<dbReference type="Proteomes" id="UP000800235">
    <property type="component" value="Unassembled WGS sequence"/>
</dbReference>
<gene>
    <name evidence="2" type="ORF">EJ08DRAFT_691848</name>
</gene>
<evidence type="ECO:0000313" key="3">
    <source>
        <dbReference type="Proteomes" id="UP000800235"/>
    </source>
</evidence>
<keyword evidence="3" id="KW-1185">Reference proteome</keyword>
<sequence>MASPDRRAARRRGGGAAAAKKTAKVERSLSPDDNESETDALLEDQLLEEIEAGELRRREAEREGKERASRTRAAWAKKMGDGYGVVEDHHRPSAPKVQYVETEQTLCHRHPKYWWRYLKPLVWLLLALSVYRYLPRHIQDHISPYFPSWAHNPFEHAEDRIQNPQVINTYLKPFNALQQSLFAYTLSVEDAEKMDKSLVKLQEGVDVRHNLGGYIKCWLNGSACEDSHQVERLRKELKSIGLEETKLKIEDSVCHLCRDAISLSERISRMDEFGRAWHRGHVKGSGRFLGDELEAIRHRVSHDHTSLSHFANISTSFIQSKHHYSSQNGTLTGTFHCHECGESMGTHFKHAFQLYNWQNTLAKVVPRFEIAMQALDEASRSEGNVEVHGDVVGLRRDMDALLRKTDCEGVVYGDVRRGLKGCGTGTETGTVRKAFESSVPGARKWGVGVERGRSAGWF</sequence>
<evidence type="ECO:0000313" key="2">
    <source>
        <dbReference type="EMBL" id="KAF2436690.1"/>
    </source>
</evidence>
<proteinExistence type="predicted"/>
<organism evidence="2 3">
    <name type="scientific">Tothia fuscella</name>
    <dbReference type="NCBI Taxonomy" id="1048955"/>
    <lineage>
        <taxon>Eukaryota</taxon>
        <taxon>Fungi</taxon>
        <taxon>Dikarya</taxon>
        <taxon>Ascomycota</taxon>
        <taxon>Pezizomycotina</taxon>
        <taxon>Dothideomycetes</taxon>
        <taxon>Pleosporomycetidae</taxon>
        <taxon>Venturiales</taxon>
        <taxon>Cylindrosympodiaceae</taxon>
        <taxon>Tothia</taxon>
    </lineage>
</organism>